<dbReference type="InterPro" id="IPR050463">
    <property type="entry name" value="Gfo/Idh/MocA_oxidrdct_glycsds"/>
</dbReference>
<evidence type="ECO:0000259" key="2">
    <source>
        <dbReference type="Pfam" id="PF01408"/>
    </source>
</evidence>
<evidence type="ECO:0000313" key="5">
    <source>
        <dbReference type="Proteomes" id="UP001526166"/>
    </source>
</evidence>
<dbReference type="PANTHER" id="PTHR43818:SF11">
    <property type="entry name" value="BCDNA.GH03377"/>
    <property type="match status" value="1"/>
</dbReference>
<dbReference type="SUPFAM" id="SSF51735">
    <property type="entry name" value="NAD(P)-binding Rossmann-fold domains"/>
    <property type="match status" value="1"/>
</dbReference>
<dbReference type="PANTHER" id="PTHR43818">
    <property type="entry name" value="BCDNA.GH03377"/>
    <property type="match status" value="1"/>
</dbReference>
<feature type="domain" description="Gfo/Idh/MocA-like oxidoreductase N-terminal" evidence="2">
    <location>
        <begin position="11"/>
        <end position="130"/>
    </location>
</feature>
<protein>
    <submittedName>
        <fullName evidence="4">Gfo/Idh/MocA family oxidoreductase</fullName>
    </submittedName>
</protein>
<gene>
    <name evidence="4" type="ORF">OE699_09385</name>
</gene>
<evidence type="ECO:0000256" key="1">
    <source>
        <dbReference type="ARBA" id="ARBA00023002"/>
    </source>
</evidence>
<dbReference type="InterPro" id="IPR055170">
    <property type="entry name" value="GFO_IDH_MocA-like_dom"/>
</dbReference>
<dbReference type="InterPro" id="IPR036291">
    <property type="entry name" value="NAD(P)-bd_dom_sf"/>
</dbReference>
<keyword evidence="1" id="KW-0560">Oxidoreductase</keyword>
<name>A0ABT2ZZ77_9RHOB</name>
<dbReference type="Pfam" id="PF01408">
    <property type="entry name" value="GFO_IDH_MocA"/>
    <property type="match status" value="1"/>
</dbReference>
<dbReference type="RefSeq" id="WP_263847833.1">
    <property type="nucleotide sequence ID" value="NZ_JAOWKW010000007.1"/>
</dbReference>
<dbReference type="Proteomes" id="UP001526166">
    <property type="component" value="Unassembled WGS sequence"/>
</dbReference>
<dbReference type="Gene3D" id="3.30.360.10">
    <property type="entry name" value="Dihydrodipicolinate Reductase, domain 2"/>
    <property type="match status" value="1"/>
</dbReference>
<organism evidence="4 5">
    <name type="scientific">Sedimentimonas flavescens</name>
    <dbReference type="NCBI Taxonomy" id="2851012"/>
    <lineage>
        <taxon>Bacteria</taxon>
        <taxon>Pseudomonadati</taxon>
        <taxon>Pseudomonadota</taxon>
        <taxon>Alphaproteobacteria</taxon>
        <taxon>Rhodobacterales</taxon>
        <taxon>Rhodobacter group</taxon>
        <taxon>Sedimentimonas</taxon>
    </lineage>
</organism>
<reference evidence="4 5" key="1">
    <citation type="submission" date="2022-10" db="EMBL/GenBank/DDBJ databases">
        <title>Sinirhodobacter sp. nov., isolated from ocean surface sediments.</title>
        <authorList>
            <person name="He W."/>
            <person name="Wang L."/>
            <person name="Zhang D.-F."/>
        </authorList>
    </citation>
    <scope>NUCLEOTIDE SEQUENCE [LARGE SCALE GENOMIC DNA]</scope>
    <source>
        <strain evidence="4 5">WL0115</strain>
    </source>
</reference>
<sequence length="343" mass="36423">MERSNGGQNVKWALLGASTIAGQYMVSAIRAQTDGAVRWVVSGKAERARAFAQAHRIERWSTSVEEALEDQAVQAVYISTTNEKHYPLAMAAIGAGKHVLCEKPLAMDAAEAAEMVSAARSAGVTLAVNHHLRSAGSHKAIRALITSGALGRVLSLRLFHAVHLPEHLRGWRLDNPSAGGGVIMDLTVHNADTVRFLLQEDPESVIAETATSGMGAGVEDSAMSVWTMPSGAMVFSHESFTHPFTESGIEVHGTQASVFARGVMAQEPLGRIELVSKQGRGEISFDAAEIYGSVIEDFQSAVARRASPAATGTDGAKSLMVARAVHDAARTGARQTINYGEIE</sequence>
<dbReference type="Gene3D" id="3.40.50.720">
    <property type="entry name" value="NAD(P)-binding Rossmann-like Domain"/>
    <property type="match status" value="1"/>
</dbReference>
<proteinExistence type="predicted"/>
<comment type="caution">
    <text evidence="4">The sequence shown here is derived from an EMBL/GenBank/DDBJ whole genome shotgun (WGS) entry which is preliminary data.</text>
</comment>
<evidence type="ECO:0000313" key="4">
    <source>
        <dbReference type="EMBL" id="MCV2879067.1"/>
    </source>
</evidence>
<dbReference type="EMBL" id="JAOWKW010000007">
    <property type="protein sequence ID" value="MCV2879067.1"/>
    <property type="molecule type" value="Genomic_DNA"/>
</dbReference>
<accession>A0ABT2ZZ77</accession>
<feature type="domain" description="GFO/IDH/MocA-like oxidoreductase" evidence="3">
    <location>
        <begin position="139"/>
        <end position="258"/>
    </location>
</feature>
<evidence type="ECO:0000259" key="3">
    <source>
        <dbReference type="Pfam" id="PF22725"/>
    </source>
</evidence>
<dbReference type="SUPFAM" id="SSF55347">
    <property type="entry name" value="Glyceraldehyde-3-phosphate dehydrogenase-like, C-terminal domain"/>
    <property type="match status" value="1"/>
</dbReference>
<dbReference type="InterPro" id="IPR000683">
    <property type="entry name" value="Gfo/Idh/MocA-like_OxRdtase_N"/>
</dbReference>
<keyword evidence="5" id="KW-1185">Reference proteome</keyword>
<dbReference type="Pfam" id="PF22725">
    <property type="entry name" value="GFO_IDH_MocA_C3"/>
    <property type="match status" value="1"/>
</dbReference>